<keyword evidence="1" id="KW-0812">Transmembrane</keyword>
<feature type="domain" description="Acyltransferase 3" evidence="2">
    <location>
        <begin position="16"/>
        <end position="334"/>
    </location>
</feature>
<gene>
    <name evidence="3" type="ORF">SAMN05216210_0886</name>
</gene>
<dbReference type="Pfam" id="PF01757">
    <property type="entry name" value="Acyl_transf_3"/>
    <property type="match status" value="1"/>
</dbReference>
<evidence type="ECO:0000313" key="3">
    <source>
        <dbReference type="EMBL" id="SDT96536.1"/>
    </source>
</evidence>
<feature type="transmembrane region" description="Helical" evidence="1">
    <location>
        <begin position="20"/>
        <end position="40"/>
    </location>
</feature>
<dbReference type="InterPro" id="IPR002656">
    <property type="entry name" value="Acyl_transf_3_dom"/>
</dbReference>
<feature type="transmembrane region" description="Helical" evidence="1">
    <location>
        <begin position="241"/>
        <end position="257"/>
    </location>
</feature>
<dbReference type="InterPro" id="IPR050879">
    <property type="entry name" value="Acyltransferase_3"/>
</dbReference>
<feature type="transmembrane region" description="Helical" evidence="1">
    <location>
        <begin position="191"/>
        <end position="210"/>
    </location>
</feature>
<dbReference type="Proteomes" id="UP000243924">
    <property type="component" value="Chromosome I"/>
</dbReference>
<dbReference type="OrthoDB" id="9767863at2"/>
<keyword evidence="3" id="KW-0808">Transferase</keyword>
<evidence type="ECO:0000259" key="2">
    <source>
        <dbReference type="Pfam" id="PF01757"/>
    </source>
</evidence>
<feature type="transmembrane region" description="Helical" evidence="1">
    <location>
        <begin position="165"/>
        <end position="184"/>
    </location>
</feature>
<keyword evidence="3" id="KW-0012">Acyltransferase</keyword>
<proteinExistence type="predicted"/>
<protein>
    <submittedName>
        <fullName evidence="3">Peptidoglycan/LPS O-acetylase OafA/YrhL, contains acyltransferase and SGNH-hydrolase domains</fullName>
    </submittedName>
</protein>
<keyword evidence="1" id="KW-1133">Transmembrane helix</keyword>
<name>A0A1H2EN38_9GAMM</name>
<keyword evidence="1" id="KW-0472">Membrane</keyword>
<evidence type="ECO:0000256" key="1">
    <source>
        <dbReference type="SAM" id="Phobius"/>
    </source>
</evidence>
<keyword evidence="3" id="KW-0378">Hydrolase</keyword>
<keyword evidence="4" id="KW-1185">Reference proteome</keyword>
<accession>A0A1H2EN38</accession>
<dbReference type="PANTHER" id="PTHR23028">
    <property type="entry name" value="ACETYLTRANSFERASE"/>
    <property type="match status" value="1"/>
</dbReference>
<dbReference type="GO" id="GO:0016787">
    <property type="term" value="F:hydrolase activity"/>
    <property type="evidence" value="ECO:0007669"/>
    <property type="project" value="UniProtKB-KW"/>
</dbReference>
<feature type="transmembrane region" description="Helical" evidence="1">
    <location>
        <begin position="98"/>
        <end position="126"/>
    </location>
</feature>
<dbReference type="RefSeq" id="WP_157719081.1">
    <property type="nucleotide sequence ID" value="NZ_LT629787.1"/>
</dbReference>
<sequence>MNTTQSPFAQGRHDNNIGFLRLAGAFLVLFGHNWVLFYGPGVNIDPLSRWILGNQLSHELIHGIGINLFFVLSGFLISKSFVSSQGLLRFCIARVLRIYPALIINVLLTVFVLGALLSTLPLQAYLQHDMTWMYLWNNASLIKVTHILPGVFNDNVYPDAVNGSLWSLPLEMSMYVFAFFFGVLMLYRNRLLGAAFIASLVVGYFVATEVFGQQPLLTRGLFMVVVHFMLGMLLYMFRDLVLLRFWLALLLYVPVVLMPPGPAFELMSSLAFAYLVLWLAYTPRLRLPRVERYGDMSYGLYLYAFPVQQWLIHMQLSSVWAVLMAASVICLSLAMLSWHLVEQRSLQWVTPLNNGLRSGLQRVGLQARWL</sequence>
<feature type="transmembrane region" description="Helical" evidence="1">
    <location>
        <begin position="60"/>
        <end position="77"/>
    </location>
</feature>
<organism evidence="3 4">
    <name type="scientific">Halopseudomonas salegens</name>
    <dbReference type="NCBI Taxonomy" id="1434072"/>
    <lineage>
        <taxon>Bacteria</taxon>
        <taxon>Pseudomonadati</taxon>
        <taxon>Pseudomonadota</taxon>
        <taxon>Gammaproteobacteria</taxon>
        <taxon>Pseudomonadales</taxon>
        <taxon>Pseudomonadaceae</taxon>
        <taxon>Halopseudomonas</taxon>
    </lineage>
</organism>
<evidence type="ECO:0000313" key="4">
    <source>
        <dbReference type="Proteomes" id="UP000243924"/>
    </source>
</evidence>
<dbReference type="AlphaFoldDB" id="A0A1H2EN38"/>
<dbReference type="GO" id="GO:0016747">
    <property type="term" value="F:acyltransferase activity, transferring groups other than amino-acyl groups"/>
    <property type="evidence" value="ECO:0007669"/>
    <property type="project" value="InterPro"/>
</dbReference>
<reference evidence="4" key="1">
    <citation type="submission" date="2016-10" db="EMBL/GenBank/DDBJ databases">
        <authorList>
            <person name="Varghese N."/>
            <person name="Submissions S."/>
        </authorList>
    </citation>
    <scope>NUCLEOTIDE SEQUENCE [LARGE SCALE GENOMIC DNA]</scope>
    <source>
        <strain evidence="4">CECT 8338</strain>
    </source>
</reference>
<dbReference type="STRING" id="1434072.SAMN05216210_0886"/>
<dbReference type="EMBL" id="LT629787">
    <property type="protein sequence ID" value="SDT96536.1"/>
    <property type="molecule type" value="Genomic_DNA"/>
</dbReference>
<feature type="transmembrane region" description="Helical" evidence="1">
    <location>
        <begin position="216"/>
        <end position="234"/>
    </location>
</feature>
<feature type="transmembrane region" description="Helical" evidence="1">
    <location>
        <begin position="318"/>
        <end position="341"/>
    </location>
</feature>